<dbReference type="AlphaFoldDB" id="H0EM31"/>
<dbReference type="SUPFAM" id="SSF51905">
    <property type="entry name" value="FAD/NAD(P)-binding domain"/>
    <property type="match status" value="1"/>
</dbReference>
<dbReference type="PROSITE" id="PS00624">
    <property type="entry name" value="GMC_OXRED_2"/>
    <property type="match status" value="1"/>
</dbReference>
<evidence type="ECO:0000256" key="4">
    <source>
        <dbReference type="ARBA" id="ARBA00022827"/>
    </source>
</evidence>
<dbReference type="InParanoid" id="H0EM31"/>
<keyword evidence="3" id="KW-0285">Flavoprotein</keyword>
<evidence type="ECO:0000313" key="6">
    <source>
        <dbReference type="EMBL" id="EHL00375.1"/>
    </source>
</evidence>
<evidence type="ECO:0000256" key="1">
    <source>
        <dbReference type="ARBA" id="ARBA00001974"/>
    </source>
</evidence>
<reference evidence="6 7" key="1">
    <citation type="journal article" date="2012" name="Eukaryot. Cell">
        <title>Genome sequence of the fungus Glarea lozoyensis: the first genome sequence of a species from the Helotiaceae family.</title>
        <authorList>
            <person name="Youssar L."/>
            <person name="Gruening B.A."/>
            <person name="Erxleben A."/>
            <person name="Guenther S."/>
            <person name="Huettel W."/>
        </authorList>
    </citation>
    <scope>NUCLEOTIDE SEQUENCE [LARGE SCALE GENOMIC DNA]</scope>
    <source>
        <strain evidence="7">ATCC 74030 / MF5533</strain>
    </source>
</reference>
<name>H0EM31_GLAL7</name>
<dbReference type="Gene3D" id="3.50.50.60">
    <property type="entry name" value="FAD/NAD(P)-binding domain"/>
    <property type="match status" value="1"/>
</dbReference>
<dbReference type="PANTHER" id="PTHR11552:SF147">
    <property type="entry name" value="CHOLINE DEHYDROGENASE, MITOCHONDRIAL"/>
    <property type="match status" value="1"/>
</dbReference>
<dbReference type="HOGENOM" id="CLU_1475304_0_0_1"/>
<sequence>MFDRGSADDYDNWEKLQNPEFGYTYDESAYGGHGPIYASYPPFQWPQQTNQEVIIAAGSFGSPALLQRSGIGPKGLLKKAGIDVKLDLPGVGQNLQDHAASVRFNHAACTRYTFGCYCLCGCREDEPDDVFVLPMDDGQLEHQEDNHVRCLKILAAPLELIEPLLGKAPSNLKKYRQRRRGNV</sequence>
<gene>
    <name evidence="6" type="ORF">M7I_3657</name>
</gene>
<comment type="cofactor">
    <cofactor evidence="1">
        <name>FAD</name>
        <dbReference type="ChEBI" id="CHEBI:57692"/>
    </cofactor>
</comment>
<dbReference type="GO" id="GO:0016614">
    <property type="term" value="F:oxidoreductase activity, acting on CH-OH group of donors"/>
    <property type="evidence" value="ECO:0007669"/>
    <property type="project" value="InterPro"/>
</dbReference>
<dbReference type="InterPro" id="IPR036188">
    <property type="entry name" value="FAD/NAD-bd_sf"/>
</dbReference>
<organism evidence="6 7">
    <name type="scientific">Glarea lozoyensis (strain ATCC 74030 / MF5533)</name>
    <dbReference type="NCBI Taxonomy" id="1104152"/>
    <lineage>
        <taxon>Eukaryota</taxon>
        <taxon>Fungi</taxon>
        <taxon>Dikarya</taxon>
        <taxon>Ascomycota</taxon>
        <taxon>Pezizomycotina</taxon>
        <taxon>Leotiomycetes</taxon>
        <taxon>Helotiales</taxon>
        <taxon>Helotiaceae</taxon>
        <taxon>Glarea</taxon>
    </lineage>
</organism>
<protein>
    <submittedName>
        <fullName evidence="6">Putative Choline dehydrogenase</fullName>
    </submittedName>
</protein>
<evidence type="ECO:0000313" key="7">
    <source>
        <dbReference type="Proteomes" id="UP000005446"/>
    </source>
</evidence>
<dbReference type="Proteomes" id="UP000005446">
    <property type="component" value="Unassembled WGS sequence"/>
</dbReference>
<evidence type="ECO:0000259" key="5">
    <source>
        <dbReference type="PROSITE" id="PS00624"/>
    </source>
</evidence>
<dbReference type="EMBL" id="AGUE01000083">
    <property type="protein sequence ID" value="EHL00375.1"/>
    <property type="molecule type" value="Genomic_DNA"/>
</dbReference>
<accession>H0EM31</accession>
<proteinExistence type="inferred from homology"/>
<dbReference type="Pfam" id="PF00732">
    <property type="entry name" value="GMC_oxred_N"/>
    <property type="match status" value="1"/>
</dbReference>
<dbReference type="PANTHER" id="PTHR11552">
    <property type="entry name" value="GLUCOSE-METHANOL-CHOLINE GMC OXIDOREDUCTASE"/>
    <property type="match status" value="1"/>
</dbReference>
<comment type="similarity">
    <text evidence="2">Belongs to the GMC oxidoreductase family.</text>
</comment>
<dbReference type="OrthoDB" id="269227at2759"/>
<dbReference type="InterPro" id="IPR000172">
    <property type="entry name" value="GMC_OxRdtase_N"/>
</dbReference>
<keyword evidence="4" id="KW-0274">FAD</keyword>
<feature type="domain" description="Glucose-methanol-choline oxidoreductase N-terminal" evidence="5">
    <location>
        <begin position="58"/>
        <end position="72"/>
    </location>
</feature>
<dbReference type="GO" id="GO:0050660">
    <property type="term" value="F:flavin adenine dinucleotide binding"/>
    <property type="evidence" value="ECO:0007669"/>
    <property type="project" value="InterPro"/>
</dbReference>
<evidence type="ECO:0000256" key="3">
    <source>
        <dbReference type="ARBA" id="ARBA00022630"/>
    </source>
</evidence>
<dbReference type="InterPro" id="IPR012132">
    <property type="entry name" value="GMC_OxRdtase"/>
</dbReference>
<evidence type="ECO:0000256" key="2">
    <source>
        <dbReference type="ARBA" id="ARBA00010790"/>
    </source>
</evidence>
<keyword evidence="7" id="KW-1185">Reference proteome</keyword>
<comment type="caution">
    <text evidence="6">The sequence shown here is derived from an EMBL/GenBank/DDBJ whole genome shotgun (WGS) entry which is preliminary data.</text>
</comment>